<evidence type="ECO:0000256" key="1">
    <source>
        <dbReference type="SAM" id="Phobius"/>
    </source>
</evidence>
<comment type="caution">
    <text evidence="2">The sequence shown here is derived from an EMBL/GenBank/DDBJ whole genome shotgun (WGS) entry which is preliminary data.</text>
</comment>
<evidence type="ECO:0000313" key="2">
    <source>
        <dbReference type="EMBL" id="GEM46873.1"/>
    </source>
</evidence>
<proteinExistence type="predicted"/>
<feature type="transmembrane region" description="Helical" evidence="1">
    <location>
        <begin position="206"/>
        <end position="226"/>
    </location>
</feature>
<protein>
    <submittedName>
        <fullName evidence="2">Uncharacterized protein</fullName>
    </submittedName>
</protein>
<name>A0A511N200_DEIC1</name>
<dbReference type="EMBL" id="BJXB01000010">
    <property type="protein sequence ID" value="GEM46873.1"/>
    <property type="molecule type" value="Genomic_DNA"/>
</dbReference>
<accession>A0A511N200</accession>
<reference evidence="2 3" key="1">
    <citation type="submission" date="2019-07" db="EMBL/GenBank/DDBJ databases">
        <title>Whole genome shotgun sequence of Deinococcus cellulosilyticus NBRC 106333.</title>
        <authorList>
            <person name="Hosoyama A."/>
            <person name="Uohara A."/>
            <person name="Ohji S."/>
            <person name="Ichikawa N."/>
        </authorList>
    </citation>
    <scope>NUCLEOTIDE SEQUENCE [LARGE SCALE GENOMIC DNA]</scope>
    <source>
        <strain evidence="2 3">NBRC 106333</strain>
    </source>
</reference>
<feature type="transmembrane region" description="Helical" evidence="1">
    <location>
        <begin position="98"/>
        <end position="116"/>
    </location>
</feature>
<dbReference type="Proteomes" id="UP000321306">
    <property type="component" value="Unassembled WGS sequence"/>
</dbReference>
<organism evidence="2 3">
    <name type="scientific">Deinococcus cellulosilyticus (strain DSM 18568 / NBRC 106333 / KACC 11606 / 5516J-15)</name>
    <dbReference type="NCBI Taxonomy" id="1223518"/>
    <lineage>
        <taxon>Bacteria</taxon>
        <taxon>Thermotogati</taxon>
        <taxon>Deinococcota</taxon>
        <taxon>Deinococci</taxon>
        <taxon>Deinococcales</taxon>
        <taxon>Deinococcaceae</taxon>
        <taxon>Deinococcus</taxon>
    </lineage>
</organism>
<evidence type="ECO:0000313" key="3">
    <source>
        <dbReference type="Proteomes" id="UP000321306"/>
    </source>
</evidence>
<keyword evidence="1" id="KW-1133">Transmembrane helix</keyword>
<gene>
    <name evidence="2" type="ORF">DC3_25080</name>
</gene>
<sequence>MRDFPVRDLYGSVDLKYTCQISTLNGMQMNALKLAFAVPFVPKLIHQIVQLKREDVFILFLAVFSIDGARACFDAFHLDMWHSNLIFSAVKKGMTAELVDIGLTTLLFSLWTRLFRMGLDFSQVLRGVLCRQVFLGSVTAAITIVNQVATEGWVRQALPIHVALMQLAGGQPFKWTQGYVQVHLALVILCMVSLIFQLAQLSRRPLWYAALVVLLFGFLWTLPGGLSRAGLW</sequence>
<dbReference type="AlphaFoldDB" id="A0A511N200"/>
<feature type="transmembrane region" description="Helical" evidence="1">
    <location>
        <begin position="128"/>
        <end position="149"/>
    </location>
</feature>
<keyword evidence="1" id="KW-0812">Transmembrane</keyword>
<keyword evidence="1" id="KW-0472">Membrane</keyword>
<feature type="transmembrane region" description="Helical" evidence="1">
    <location>
        <begin position="179"/>
        <end position="199"/>
    </location>
</feature>
<keyword evidence="3" id="KW-1185">Reference proteome</keyword>
<feature type="transmembrane region" description="Helical" evidence="1">
    <location>
        <begin position="56"/>
        <end position="78"/>
    </location>
</feature>